<dbReference type="PANTHER" id="PTHR42935">
    <property type="entry name" value="SLR0930 PROTEIN"/>
    <property type="match status" value="1"/>
</dbReference>
<evidence type="ECO:0000313" key="1">
    <source>
        <dbReference type="EMBL" id="USR92003.1"/>
    </source>
</evidence>
<organism evidence="1 2">
    <name type="scientific">Phormidium yuhuli AB48</name>
    <dbReference type="NCBI Taxonomy" id="2940671"/>
    <lineage>
        <taxon>Bacteria</taxon>
        <taxon>Bacillati</taxon>
        <taxon>Cyanobacteriota</taxon>
        <taxon>Cyanophyceae</taxon>
        <taxon>Oscillatoriophycideae</taxon>
        <taxon>Oscillatoriales</taxon>
        <taxon>Oscillatoriaceae</taxon>
        <taxon>Phormidium</taxon>
        <taxon>Phormidium yuhuli</taxon>
    </lineage>
</organism>
<keyword evidence="1" id="KW-0547">Nucleotide-binding</keyword>
<dbReference type="EMBL" id="CP098611">
    <property type="protein sequence ID" value="USR92003.1"/>
    <property type="molecule type" value="Genomic_DNA"/>
</dbReference>
<dbReference type="PANTHER" id="PTHR42935:SF1">
    <property type="entry name" value="SLR0930 PROTEIN"/>
    <property type="match status" value="1"/>
</dbReference>
<reference evidence="1" key="1">
    <citation type="submission" date="2022-06" db="EMBL/GenBank/DDBJ databases">
        <title>Genome sequence of Phormidium yuhuli AB48 isolated from an industrial photobioreactor environment.</title>
        <authorList>
            <person name="Qiu Y."/>
            <person name="Noonan A.J.C."/>
            <person name="Dofher K."/>
            <person name="Koch M."/>
            <person name="Kieft B."/>
            <person name="Lin X."/>
            <person name="Ziels R.M."/>
            <person name="Hallam S.J."/>
        </authorList>
    </citation>
    <scope>NUCLEOTIDE SEQUENCE</scope>
    <source>
        <strain evidence="1">AB48</strain>
    </source>
</reference>
<evidence type="ECO:0000313" key="2">
    <source>
        <dbReference type="Proteomes" id="UP001056708"/>
    </source>
</evidence>
<gene>
    <name evidence="1" type="ORF">NEA10_04565</name>
</gene>
<dbReference type="GO" id="GO:0005524">
    <property type="term" value="F:ATP binding"/>
    <property type="evidence" value="ECO:0007669"/>
    <property type="project" value="UniProtKB-KW"/>
</dbReference>
<dbReference type="SUPFAM" id="SSF52540">
    <property type="entry name" value="P-loop containing nucleoside triphosphate hydrolases"/>
    <property type="match status" value="1"/>
</dbReference>
<sequence length="429" mass="48671">MNPNSVRFLQHQAASLLLYQDVLSGEAGAAFVQLLDTLYRHDKPSACVYAYARWFRALVAQGQSWQDYLIQRLLYDDNPFSHQAQLHPFETLNPTLVQAAQDDLSALQHLATCGGPTLSQWVRQVTKSDSSLVAIPDRISEHPVQFGQTWKESLPDLAAFHRQRGAGTLAQYHVLRWSDSRLQGVPVADPVRLSELAGYESQKATLIENTQQLLAGDLALHVLLYGSRGTGKSSLVKALVNEYGDRGLRLLEVRKSQLYDLPQISERLRNLPQKFILFVDDLSFEEDDDAFKALKVVLEGTVTARPQNVVVYATSNRRHLIREFFEDRPRPSAAAEIHTWDTVEEKLSFSDRFGLTLTFEPPDQRRYLEIVRHLAGQRRLDIPLEDLDAQALQWATRHNGRSGRSARQFIEQLHPQLNTEATSDDPWNA</sequence>
<dbReference type="Proteomes" id="UP001056708">
    <property type="component" value="Chromosome"/>
</dbReference>
<dbReference type="Gene3D" id="3.40.50.300">
    <property type="entry name" value="P-loop containing nucleotide triphosphate hydrolases"/>
    <property type="match status" value="1"/>
</dbReference>
<dbReference type="InterPro" id="IPR008533">
    <property type="entry name" value="DUF815"/>
</dbReference>
<accession>A0ABY5AT29</accession>
<keyword evidence="2" id="KW-1185">Reference proteome</keyword>
<dbReference type="CDD" id="cd00009">
    <property type="entry name" value="AAA"/>
    <property type="match status" value="1"/>
</dbReference>
<dbReference type="RefSeq" id="WP_252664082.1">
    <property type="nucleotide sequence ID" value="NZ_CP098611.1"/>
</dbReference>
<dbReference type="Pfam" id="PF05673">
    <property type="entry name" value="DUF815"/>
    <property type="match status" value="1"/>
</dbReference>
<protein>
    <submittedName>
        <fullName evidence="1">ATP-binding protein</fullName>
    </submittedName>
</protein>
<name>A0ABY5AT29_9CYAN</name>
<dbReference type="InterPro" id="IPR027417">
    <property type="entry name" value="P-loop_NTPase"/>
</dbReference>
<keyword evidence="1" id="KW-0067">ATP-binding</keyword>
<proteinExistence type="predicted"/>